<evidence type="ECO:0000256" key="7">
    <source>
        <dbReference type="ARBA" id="ARBA00022807"/>
    </source>
</evidence>
<evidence type="ECO:0000259" key="14">
    <source>
        <dbReference type="Pfam" id="PF03416"/>
    </source>
</evidence>
<keyword evidence="3" id="KW-0813">Transport</keyword>
<evidence type="ECO:0000256" key="10">
    <source>
        <dbReference type="ARBA" id="ARBA00029289"/>
    </source>
</evidence>
<comment type="catalytic activity">
    <reaction evidence="10">
        <text>[protein]-C-terminal L-amino acid-glycyl-phosphatidylserine + H2O = [protein]-C-terminal L-amino acid-glycine + a 1,2-diacyl-sn-glycero-3-phospho-L-serine</text>
        <dbReference type="Rhea" id="RHEA:67576"/>
        <dbReference type="Rhea" id="RHEA-COMP:17324"/>
        <dbReference type="Rhea" id="RHEA-COMP:17326"/>
        <dbReference type="ChEBI" id="CHEBI:15377"/>
        <dbReference type="ChEBI" id="CHEBI:57262"/>
        <dbReference type="ChEBI" id="CHEBI:172940"/>
        <dbReference type="ChEBI" id="CHEBI:172942"/>
    </reaction>
    <physiologicalReaction direction="left-to-right" evidence="10">
        <dbReference type="Rhea" id="RHEA:67577"/>
    </physiologicalReaction>
</comment>
<feature type="compositionally biased region" description="Basic and acidic residues" evidence="13">
    <location>
        <begin position="1"/>
        <end position="13"/>
    </location>
</feature>
<feature type="compositionally biased region" description="Polar residues" evidence="13">
    <location>
        <begin position="189"/>
        <end position="204"/>
    </location>
</feature>
<evidence type="ECO:0000256" key="13">
    <source>
        <dbReference type="SAM" id="MobiDB-lite"/>
    </source>
</evidence>
<evidence type="ECO:0000256" key="9">
    <source>
        <dbReference type="ARBA" id="ARBA00023006"/>
    </source>
</evidence>
<comment type="subcellular location">
    <subcellularLocation>
        <location evidence="1 12">Cytoplasm</location>
    </subcellularLocation>
</comment>
<name>A0ABV0NJT3_9TELE</name>
<evidence type="ECO:0000256" key="8">
    <source>
        <dbReference type="ARBA" id="ARBA00022927"/>
    </source>
</evidence>
<comment type="function">
    <text evidence="12">Cysteine protease that plays a key role in autophagy by mediating both proteolytic activation and delipidation of ATG8 family proteins.</text>
</comment>
<keyword evidence="9 12" id="KW-0072">Autophagy</keyword>
<keyword evidence="6 12" id="KW-0378">Hydrolase</keyword>
<dbReference type="SUPFAM" id="SSF54001">
    <property type="entry name" value="Cysteine proteinases"/>
    <property type="match status" value="2"/>
</dbReference>
<reference evidence="15 16" key="1">
    <citation type="submission" date="2021-06" db="EMBL/GenBank/DDBJ databases">
        <authorList>
            <person name="Palmer J.M."/>
        </authorList>
    </citation>
    <scope>NUCLEOTIDE SEQUENCE [LARGE SCALE GENOMIC DNA]</scope>
    <source>
        <strain evidence="15 16">GA_2019</strain>
        <tissue evidence="15">Muscle</tissue>
    </source>
</reference>
<dbReference type="InterPro" id="IPR046792">
    <property type="entry name" value="Peptidase_C54_cat"/>
</dbReference>
<dbReference type="InterPro" id="IPR038765">
    <property type="entry name" value="Papain-like_cys_pep_sf"/>
</dbReference>
<evidence type="ECO:0000256" key="2">
    <source>
        <dbReference type="ARBA" id="ARBA00010958"/>
    </source>
</evidence>
<feature type="compositionally biased region" description="Basic and acidic residues" evidence="13">
    <location>
        <begin position="30"/>
        <end position="40"/>
    </location>
</feature>
<dbReference type="PANTHER" id="PTHR22624">
    <property type="entry name" value="CYSTEINE PROTEASE ATG4"/>
    <property type="match status" value="1"/>
</dbReference>
<keyword evidence="5 12" id="KW-0645">Protease</keyword>
<keyword evidence="16" id="KW-1185">Reference proteome</keyword>
<protein>
    <recommendedName>
        <fullName evidence="12">Cysteine protease</fullName>
        <ecNumber evidence="12">3.4.22.-</ecNumber>
    </recommendedName>
</protein>
<dbReference type="Proteomes" id="UP001476798">
    <property type="component" value="Unassembled WGS sequence"/>
</dbReference>
<evidence type="ECO:0000313" key="15">
    <source>
        <dbReference type="EMBL" id="MEQ2171648.1"/>
    </source>
</evidence>
<feature type="domain" description="Peptidase C54 catalytic" evidence="14">
    <location>
        <begin position="89"/>
        <end position="342"/>
    </location>
</feature>
<dbReference type="InterPro" id="IPR005078">
    <property type="entry name" value="Peptidase_C54"/>
</dbReference>
<keyword evidence="8 12" id="KW-0653">Protein transport</keyword>
<keyword evidence="4 12" id="KW-0963">Cytoplasm</keyword>
<evidence type="ECO:0000313" key="16">
    <source>
        <dbReference type="Proteomes" id="UP001476798"/>
    </source>
</evidence>
<organism evidence="15 16">
    <name type="scientific">Goodea atripinnis</name>
    <dbReference type="NCBI Taxonomy" id="208336"/>
    <lineage>
        <taxon>Eukaryota</taxon>
        <taxon>Metazoa</taxon>
        <taxon>Chordata</taxon>
        <taxon>Craniata</taxon>
        <taxon>Vertebrata</taxon>
        <taxon>Euteleostomi</taxon>
        <taxon>Actinopterygii</taxon>
        <taxon>Neopterygii</taxon>
        <taxon>Teleostei</taxon>
        <taxon>Neoteleostei</taxon>
        <taxon>Acanthomorphata</taxon>
        <taxon>Ovalentaria</taxon>
        <taxon>Atherinomorphae</taxon>
        <taxon>Cyprinodontiformes</taxon>
        <taxon>Goodeidae</taxon>
        <taxon>Goodea</taxon>
    </lineage>
</organism>
<comment type="similarity">
    <text evidence="2 12">Belongs to the peptidase C54 family.</text>
</comment>
<feature type="region of interest" description="Disordered" evidence="13">
    <location>
        <begin position="1"/>
        <end position="40"/>
    </location>
</feature>
<dbReference type="EMBL" id="JAHRIO010040836">
    <property type="protein sequence ID" value="MEQ2171648.1"/>
    <property type="molecule type" value="Genomic_DNA"/>
</dbReference>
<evidence type="ECO:0000256" key="11">
    <source>
        <dbReference type="ARBA" id="ARBA00029362"/>
    </source>
</evidence>
<accession>A0ABV0NJT3</accession>
<evidence type="ECO:0000256" key="4">
    <source>
        <dbReference type="ARBA" id="ARBA00022490"/>
    </source>
</evidence>
<sequence>MQDEQVESRRQPPLERQGSFGFRTPQVSDASREAAREPDEMDKVKAKLMSAWNNVKYGWTIKTKTSFNKISPVTVLGHSYLLNSEDEVDRFCRDFVSRIWLTYRKEFPLLEGSTWTTDCGWGCMLRSGQMLLAQGLMVHLMPRGLCLRLIFYWAWPDAQQLTDVDFEVFRPRSPVRAGGVPIPSFGSLRGSSTPEKIPASSQASRLCHRKRTESAKDRQAEPIHSKLITWFGDHPPAPFGVHQLVEIGKSSGKKAGDWYGPSIVAHILRKAVAETSVVQNLAVYVAQDCTVYKEDVVHLCDLSPGRSPADPSNQAWKSLIILVPVRLGGEALNPSYIDCVKMSSCSIWILTSASRLSMSLKQISHWRFVIMAAESLDIHSEYGGPCCLYRIENITCPLIDLLTIVDLSLYGTCSCSTRQSFHCSSPKKMPFSRMDPSCTIGFYAKSKKDFESLCSDVSRVSFKITVLFEGLSF</sequence>
<comment type="caution">
    <text evidence="15">The sequence shown here is derived from an EMBL/GenBank/DDBJ whole genome shotgun (WGS) entry which is preliminary data.</text>
</comment>
<feature type="domain" description="Peptidase C54 catalytic" evidence="14">
    <location>
        <begin position="417"/>
        <end position="455"/>
    </location>
</feature>
<evidence type="ECO:0000256" key="1">
    <source>
        <dbReference type="ARBA" id="ARBA00004496"/>
    </source>
</evidence>
<proteinExistence type="inferred from homology"/>
<evidence type="ECO:0000256" key="5">
    <source>
        <dbReference type="ARBA" id="ARBA00022670"/>
    </source>
</evidence>
<dbReference type="EC" id="3.4.22.-" evidence="12"/>
<comment type="catalytic activity">
    <reaction evidence="11">
        <text>[protein]-C-terminal L-amino acid-glycyl-phosphatidylethanolamide + H2O = [protein]-C-terminal L-amino acid-glycine + a 1,2-diacyl-sn-glycero-3-phosphoethanolamine</text>
        <dbReference type="Rhea" id="RHEA:67548"/>
        <dbReference type="Rhea" id="RHEA-COMP:17323"/>
        <dbReference type="Rhea" id="RHEA-COMP:17324"/>
        <dbReference type="ChEBI" id="CHEBI:15377"/>
        <dbReference type="ChEBI" id="CHEBI:64612"/>
        <dbReference type="ChEBI" id="CHEBI:172940"/>
        <dbReference type="ChEBI" id="CHEBI:172941"/>
    </reaction>
    <physiologicalReaction direction="left-to-right" evidence="11">
        <dbReference type="Rhea" id="RHEA:67549"/>
    </physiologicalReaction>
</comment>
<dbReference type="PANTHER" id="PTHR22624:SF36">
    <property type="entry name" value="CYSTEINE PROTEASE ATG4D"/>
    <property type="match status" value="1"/>
</dbReference>
<evidence type="ECO:0000256" key="12">
    <source>
        <dbReference type="RuleBase" id="RU363115"/>
    </source>
</evidence>
<gene>
    <name evidence="15" type="ORF">GOODEAATRI_013020</name>
</gene>
<evidence type="ECO:0000256" key="6">
    <source>
        <dbReference type="ARBA" id="ARBA00022801"/>
    </source>
</evidence>
<keyword evidence="7" id="KW-0788">Thiol protease</keyword>
<feature type="region of interest" description="Disordered" evidence="13">
    <location>
        <begin position="189"/>
        <end position="219"/>
    </location>
</feature>
<evidence type="ECO:0000256" key="3">
    <source>
        <dbReference type="ARBA" id="ARBA00022448"/>
    </source>
</evidence>
<dbReference type="Pfam" id="PF03416">
    <property type="entry name" value="Peptidase_C54"/>
    <property type="match status" value="2"/>
</dbReference>